<dbReference type="PROSITE" id="PS51012">
    <property type="entry name" value="ABC_TM2"/>
    <property type="match status" value="1"/>
</dbReference>
<reference evidence="8 9" key="1">
    <citation type="submission" date="2019-06" db="EMBL/GenBank/DDBJ databases">
        <title>Sequencing the genomes of 1000 actinobacteria strains.</title>
        <authorList>
            <person name="Klenk H.-P."/>
        </authorList>
    </citation>
    <scope>NUCLEOTIDE SEQUENCE [LARGE SCALE GENOMIC DNA]</scope>
    <source>
        <strain evidence="8 9">DSM 45679</strain>
    </source>
</reference>
<keyword evidence="9" id="KW-1185">Reference proteome</keyword>
<feature type="transmembrane region" description="Helical" evidence="6">
    <location>
        <begin position="163"/>
        <end position="184"/>
    </location>
</feature>
<dbReference type="GO" id="GO:0046677">
    <property type="term" value="P:response to antibiotic"/>
    <property type="evidence" value="ECO:0007669"/>
    <property type="project" value="UniProtKB-KW"/>
</dbReference>
<dbReference type="PANTHER" id="PTHR43229">
    <property type="entry name" value="NODULATION PROTEIN J"/>
    <property type="match status" value="1"/>
</dbReference>
<evidence type="ECO:0000256" key="2">
    <source>
        <dbReference type="ARBA" id="ARBA00022692"/>
    </source>
</evidence>
<comment type="subcellular location">
    <subcellularLocation>
        <location evidence="6">Cell membrane</location>
        <topology evidence="6">Multi-pass membrane protein</topology>
    </subcellularLocation>
    <subcellularLocation>
        <location evidence="1">Membrane</location>
        <topology evidence="1">Multi-pass membrane protein</topology>
    </subcellularLocation>
</comment>
<evidence type="ECO:0000259" key="7">
    <source>
        <dbReference type="PROSITE" id="PS51012"/>
    </source>
</evidence>
<dbReference type="EMBL" id="VFML01000001">
    <property type="protein sequence ID" value="TQJ01345.1"/>
    <property type="molecule type" value="Genomic_DNA"/>
</dbReference>
<dbReference type="InterPro" id="IPR047817">
    <property type="entry name" value="ABC2_TM_bact-type"/>
</dbReference>
<protein>
    <recommendedName>
        <fullName evidence="6">Transport permease protein</fullName>
    </recommendedName>
</protein>
<dbReference type="AlphaFoldDB" id="A0A542DE44"/>
<comment type="similarity">
    <text evidence="6">Belongs to the ABC-2 integral membrane protein family.</text>
</comment>
<evidence type="ECO:0000256" key="5">
    <source>
        <dbReference type="ARBA" id="ARBA00023251"/>
    </source>
</evidence>
<keyword evidence="6" id="KW-0813">Transport</keyword>
<evidence type="ECO:0000256" key="4">
    <source>
        <dbReference type="ARBA" id="ARBA00023136"/>
    </source>
</evidence>
<organism evidence="8 9">
    <name type="scientific">Amycolatopsis cihanbeyliensis</name>
    <dbReference type="NCBI Taxonomy" id="1128664"/>
    <lineage>
        <taxon>Bacteria</taxon>
        <taxon>Bacillati</taxon>
        <taxon>Actinomycetota</taxon>
        <taxon>Actinomycetes</taxon>
        <taxon>Pseudonocardiales</taxon>
        <taxon>Pseudonocardiaceae</taxon>
        <taxon>Amycolatopsis</taxon>
    </lineage>
</organism>
<feature type="transmembrane region" description="Helical" evidence="6">
    <location>
        <begin position="248"/>
        <end position="269"/>
    </location>
</feature>
<feature type="transmembrane region" description="Helical" evidence="6">
    <location>
        <begin position="81"/>
        <end position="104"/>
    </location>
</feature>
<feature type="transmembrane region" description="Helical" evidence="6">
    <location>
        <begin position="125"/>
        <end position="151"/>
    </location>
</feature>
<evidence type="ECO:0000313" key="9">
    <source>
        <dbReference type="Proteomes" id="UP000320876"/>
    </source>
</evidence>
<dbReference type="RefSeq" id="WP_141996168.1">
    <property type="nucleotide sequence ID" value="NZ_VFML01000001.1"/>
</dbReference>
<keyword evidence="5" id="KW-0046">Antibiotic resistance</keyword>
<name>A0A542DE44_AMYCI</name>
<accession>A0A542DE44</accession>
<dbReference type="InterPro" id="IPR000412">
    <property type="entry name" value="ABC_2_transport"/>
</dbReference>
<dbReference type="PIRSF" id="PIRSF006648">
    <property type="entry name" value="DrrB"/>
    <property type="match status" value="1"/>
</dbReference>
<comment type="caution">
    <text evidence="8">The sequence shown here is derived from an EMBL/GenBank/DDBJ whole genome shotgun (WGS) entry which is preliminary data.</text>
</comment>
<dbReference type="InterPro" id="IPR013525">
    <property type="entry name" value="ABC2_TM"/>
</dbReference>
<proteinExistence type="inferred from homology"/>
<evidence type="ECO:0000256" key="3">
    <source>
        <dbReference type="ARBA" id="ARBA00022989"/>
    </source>
</evidence>
<dbReference type="Pfam" id="PF01061">
    <property type="entry name" value="ABC2_membrane"/>
    <property type="match status" value="1"/>
</dbReference>
<evidence type="ECO:0000256" key="1">
    <source>
        <dbReference type="ARBA" id="ARBA00004141"/>
    </source>
</evidence>
<keyword evidence="4 6" id="KW-0472">Membrane</keyword>
<dbReference type="PANTHER" id="PTHR43229:SF2">
    <property type="entry name" value="NODULATION PROTEIN J"/>
    <property type="match status" value="1"/>
</dbReference>
<evidence type="ECO:0000256" key="6">
    <source>
        <dbReference type="RuleBase" id="RU361157"/>
    </source>
</evidence>
<dbReference type="OrthoDB" id="3486889at2"/>
<dbReference type="GO" id="GO:0043190">
    <property type="term" value="C:ATP-binding cassette (ABC) transporter complex"/>
    <property type="evidence" value="ECO:0007669"/>
    <property type="project" value="InterPro"/>
</dbReference>
<evidence type="ECO:0000313" key="8">
    <source>
        <dbReference type="EMBL" id="TQJ01345.1"/>
    </source>
</evidence>
<dbReference type="GO" id="GO:0140359">
    <property type="term" value="F:ABC-type transporter activity"/>
    <property type="evidence" value="ECO:0007669"/>
    <property type="project" value="InterPro"/>
</dbReference>
<keyword evidence="3 6" id="KW-1133">Transmembrane helix</keyword>
<feature type="transmembrane region" description="Helical" evidence="6">
    <location>
        <begin position="196"/>
        <end position="215"/>
    </location>
</feature>
<sequence>MTAVSERKHERAVLTGQSWEGSGIGTQIVVLAGRSLRPVFSPTRIFFSLLQPLVLLLLFSQVLRAIGETSYFPDNVSYVDYLMPAIIVVTSIAAAVGTGVGLAADMKNGVISRLRSMPISRVSVLVGRSIAGLVRAAIEVTILLITAMVVFEFTAAGGVPGMLGAVLLSLVISWSFGWVFLAAASWLGGSENLHTLSMLLLMVLQFGSSAFVPLASMPDYIEFFAAINPLTYGIDAARAMVLGEPTGGAVFITVGVCTVIALAGGSVAVRGFNRE</sequence>
<gene>
    <name evidence="8" type="ORF">FB471_1023</name>
</gene>
<dbReference type="Proteomes" id="UP000320876">
    <property type="component" value="Unassembled WGS sequence"/>
</dbReference>
<feature type="transmembrane region" description="Helical" evidence="6">
    <location>
        <begin position="45"/>
        <end position="66"/>
    </location>
</feature>
<keyword evidence="6" id="KW-1003">Cell membrane</keyword>
<feature type="domain" description="ABC transmembrane type-2" evidence="7">
    <location>
        <begin position="43"/>
        <end position="275"/>
    </location>
</feature>
<dbReference type="PRINTS" id="PR00164">
    <property type="entry name" value="ABC2TRNSPORT"/>
</dbReference>
<keyword evidence="2 6" id="KW-0812">Transmembrane</keyword>
<dbReference type="InterPro" id="IPR051784">
    <property type="entry name" value="Nod_factor_ABC_transporter"/>
</dbReference>